<organism evidence="1 2">
    <name type="scientific">Phocaeicola sartorii</name>
    <dbReference type="NCBI Taxonomy" id="671267"/>
    <lineage>
        <taxon>Bacteria</taxon>
        <taxon>Pseudomonadati</taxon>
        <taxon>Bacteroidota</taxon>
        <taxon>Bacteroidia</taxon>
        <taxon>Bacteroidales</taxon>
        <taxon>Bacteroidaceae</taxon>
        <taxon>Phocaeicola</taxon>
    </lineage>
</organism>
<dbReference type="AlphaFoldDB" id="R9I599"/>
<reference evidence="1 2" key="1">
    <citation type="submission" date="2013-04" db="EMBL/GenBank/DDBJ databases">
        <title>The Genome Sequence of Bacteroides massiliensis dnLKV3.</title>
        <authorList>
            <consortium name="The Broad Institute Genomics Platform"/>
            <consortium name="The Broad Institute Genome Sequencing Center for Infectious Disease"/>
            <person name="Earl A."/>
            <person name="Xavier R."/>
            <person name="Kuhn K."/>
            <person name="Stappenbeck T."/>
            <person name="Walker B."/>
            <person name="Young S."/>
            <person name="Zeng Q."/>
            <person name="Gargeya S."/>
            <person name="Fitzgerald M."/>
            <person name="Haas B."/>
            <person name="Abouelleil A."/>
            <person name="Allen A.W."/>
            <person name="Alvarado L."/>
            <person name="Arachchi H.M."/>
            <person name="Berlin A.M."/>
            <person name="Chapman S.B."/>
            <person name="Gainer-Dewar J."/>
            <person name="Goldberg J."/>
            <person name="Griggs A."/>
            <person name="Gujja S."/>
            <person name="Hansen M."/>
            <person name="Howarth C."/>
            <person name="Imamovic A."/>
            <person name="Ireland A."/>
            <person name="Larimer J."/>
            <person name="McCowan C."/>
            <person name="Murphy C."/>
            <person name="Pearson M."/>
            <person name="Poon T.W."/>
            <person name="Priest M."/>
            <person name="Roberts A."/>
            <person name="Saif S."/>
            <person name="Shea T."/>
            <person name="Sisk P."/>
            <person name="Sykes S."/>
            <person name="Wortman J."/>
            <person name="Nusbaum C."/>
            <person name="Birren B."/>
        </authorList>
    </citation>
    <scope>NUCLEOTIDE SEQUENCE [LARGE SCALE GENOMIC DNA]</scope>
    <source>
        <strain evidence="2">dnLKV3</strain>
    </source>
</reference>
<gene>
    <name evidence="1" type="ORF">C802_03078</name>
</gene>
<evidence type="ECO:0008006" key="3">
    <source>
        <dbReference type="Google" id="ProtNLM"/>
    </source>
</evidence>
<sequence>MIDIHTLTVERLAGMIDHTFLKPFGGVANIEKLCAEARRYNLIEAGATRLGTSAGVKIVEEFMQRNGMTN</sequence>
<dbReference type="PATRIC" id="fig|1235788.3.peg.3164"/>
<dbReference type="InterPro" id="IPR013785">
    <property type="entry name" value="Aldolase_TIM"/>
</dbReference>
<proteinExistence type="predicted"/>
<dbReference type="SUPFAM" id="SSF51569">
    <property type="entry name" value="Aldolase"/>
    <property type="match status" value="1"/>
</dbReference>
<accession>R9I599</accession>
<dbReference type="EMBL" id="ASSP01000018">
    <property type="protein sequence ID" value="EOS11364.1"/>
    <property type="molecule type" value="Genomic_DNA"/>
</dbReference>
<name>R9I599_9BACT</name>
<dbReference type="Proteomes" id="UP000014200">
    <property type="component" value="Unassembled WGS sequence"/>
</dbReference>
<dbReference type="HOGENOM" id="CLU_2749363_0_0_10"/>
<dbReference type="STRING" id="1235788.C802_03078"/>
<dbReference type="RefSeq" id="WP_016277405.1">
    <property type="nucleotide sequence ID" value="NZ_CAJUNV010000012.1"/>
</dbReference>
<protein>
    <recommendedName>
        <fullName evidence="3">Deoxyribose-phosphate aldolase</fullName>
    </recommendedName>
</protein>
<evidence type="ECO:0000313" key="1">
    <source>
        <dbReference type="EMBL" id="EOS11364.1"/>
    </source>
</evidence>
<dbReference type="GeneID" id="82156060"/>
<dbReference type="Gene3D" id="3.20.20.70">
    <property type="entry name" value="Aldolase class I"/>
    <property type="match status" value="1"/>
</dbReference>
<comment type="caution">
    <text evidence="1">The sequence shown here is derived from an EMBL/GenBank/DDBJ whole genome shotgun (WGS) entry which is preliminary data.</text>
</comment>
<keyword evidence="2" id="KW-1185">Reference proteome</keyword>
<evidence type="ECO:0000313" key="2">
    <source>
        <dbReference type="Proteomes" id="UP000014200"/>
    </source>
</evidence>